<dbReference type="Gene3D" id="3.10.450.390">
    <property type="entry name" value="Protein of unknown function DUF3889"/>
    <property type="match status" value="1"/>
</dbReference>
<dbReference type="STRING" id="1637975.AN957_07970"/>
<dbReference type="Proteomes" id="UP000050996">
    <property type="component" value="Unassembled WGS sequence"/>
</dbReference>
<proteinExistence type="predicted"/>
<name>A0A0Q3QLE2_9BACI</name>
<organism evidence="2 3">
    <name type="scientific">Cytobacillus solani</name>
    <dbReference type="NCBI Taxonomy" id="1637975"/>
    <lineage>
        <taxon>Bacteria</taxon>
        <taxon>Bacillati</taxon>
        <taxon>Bacillota</taxon>
        <taxon>Bacilli</taxon>
        <taxon>Bacillales</taxon>
        <taxon>Bacillaceae</taxon>
        <taxon>Cytobacillus</taxon>
    </lineage>
</organism>
<feature type="signal peptide" evidence="1">
    <location>
        <begin position="1"/>
        <end position="24"/>
    </location>
</feature>
<keyword evidence="1" id="KW-0732">Signal</keyword>
<dbReference type="InterPro" id="IPR024987">
    <property type="entry name" value="DUF3889"/>
</dbReference>
<dbReference type="EMBL" id="LJIX01000006">
    <property type="protein sequence ID" value="KQL18510.1"/>
    <property type="molecule type" value="Genomic_DNA"/>
</dbReference>
<accession>A0A0Q3QLE2</accession>
<evidence type="ECO:0000313" key="3">
    <source>
        <dbReference type="Proteomes" id="UP000050996"/>
    </source>
</evidence>
<reference evidence="2 3" key="1">
    <citation type="submission" date="2015-09" db="EMBL/GenBank/DDBJ databases">
        <title>Genome sequencing project for genomic taxonomy and phylogenomics of Bacillus-like bacteria.</title>
        <authorList>
            <person name="Liu B."/>
            <person name="Wang J."/>
            <person name="Zhu Y."/>
            <person name="Liu G."/>
            <person name="Chen Q."/>
            <person name="Chen Z."/>
            <person name="Lan J."/>
            <person name="Che J."/>
            <person name="Ge C."/>
            <person name="Shi H."/>
            <person name="Pan Z."/>
            <person name="Liu X."/>
        </authorList>
    </citation>
    <scope>NUCLEOTIDE SEQUENCE [LARGE SCALE GENOMIC DNA]</scope>
    <source>
        <strain evidence="2 3">FJAT-18043</strain>
    </source>
</reference>
<protein>
    <recommendedName>
        <fullName evidence="4">DUF3889 domain-containing protein</fullName>
    </recommendedName>
</protein>
<dbReference type="Pfam" id="PF13028">
    <property type="entry name" value="DUF3889"/>
    <property type="match status" value="1"/>
</dbReference>
<gene>
    <name evidence="2" type="ORF">AN957_07970</name>
</gene>
<feature type="chain" id="PRO_5038529406" description="DUF3889 domain-containing protein" evidence="1">
    <location>
        <begin position="25"/>
        <end position="106"/>
    </location>
</feature>
<evidence type="ECO:0008006" key="4">
    <source>
        <dbReference type="Google" id="ProtNLM"/>
    </source>
</evidence>
<evidence type="ECO:0000256" key="1">
    <source>
        <dbReference type="SAM" id="SignalP"/>
    </source>
</evidence>
<evidence type="ECO:0000313" key="2">
    <source>
        <dbReference type="EMBL" id="KQL18510.1"/>
    </source>
</evidence>
<dbReference type="PATRIC" id="fig|1637975.4.peg.1337"/>
<comment type="caution">
    <text evidence="2">The sequence shown here is derived from an EMBL/GenBank/DDBJ whole genome shotgun (WGS) entry which is preliminary data.</text>
</comment>
<sequence length="106" mass="11880">MKRLLFVFIIISLFMGAWTLSAAASEKPDYEKYGRIATAVVKEDFPGEDVVEYQYTGRQKVSASDVTDSFTFQVNEAGKPVTLIVKVTHSLDNKRTLSLTVEEKRG</sequence>
<dbReference type="RefSeq" id="WP_053475080.1">
    <property type="nucleotide sequence ID" value="NZ_LJIX01000006.1"/>
</dbReference>
<keyword evidence="3" id="KW-1185">Reference proteome</keyword>
<dbReference type="AlphaFoldDB" id="A0A0Q3QLE2"/>